<sequence>MSQSFRKLTENDVPEVQALRLEALEKYPDAYLTTKEDQLKLTEDEHRERFRNHNNVQFLTGAFIEGKLVGMMGVMGETREKIKHKATLVAVYVGDQYHGKGIAKKLLVYTLDQAKESGEIEQLQLAVAIENEPAVRLYKNAGFEIYGTEKNALKSGDRYIDEYLMVRFL</sequence>
<dbReference type="InterPro" id="IPR000182">
    <property type="entry name" value="GNAT_dom"/>
</dbReference>
<dbReference type="Proteomes" id="UP000215059">
    <property type="component" value="Unassembled WGS sequence"/>
</dbReference>
<dbReference type="PANTHER" id="PTHR43415:SF3">
    <property type="entry name" value="GNAT-FAMILY ACETYLTRANSFERASE"/>
    <property type="match status" value="1"/>
</dbReference>
<protein>
    <recommendedName>
        <fullName evidence="1">N-acetyltransferase domain-containing protein</fullName>
    </recommendedName>
</protein>
<feature type="domain" description="N-acetyltransferase" evidence="1">
    <location>
        <begin position="3"/>
        <end position="169"/>
    </location>
</feature>
<comment type="caution">
    <text evidence="2">The sequence shown here is derived from an EMBL/GenBank/DDBJ whole genome shotgun (WGS) entry which is preliminary data.</text>
</comment>
<evidence type="ECO:0000313" key="3">
    <source>
        <dbReference type="Proteomes" id="UP000215059"/>
    </source>
</evidence>
<dbReference type="SUPFAM" id="SSF55729">
    <property type="entry name" value="Acyl-CoA N-acyltransferases (Nat)"/>
    <property type="match status" value="1"/>
</dbReference>
<proteinExistence type="predicted"/>
<accession>A0A235F6J4</accession>
<dbReference type="GO" id="GO:0016747">
    <property type="term" value="F:acyltransferase activity, transferring groups other than amino-acyl groups"/>
    <property type="evidence" value="ECO:0007669"/>
    <property type="project" value="InterPro"/>
</dbReference>
<dbReference type="Pfam" id="PF00583">
    <property type="entry name" value="Acetyltransf_1"/>
    <property type="match status" value="1"/>
</dbReference>
<dbReference type="Gene3D" id="3.40.630.30">
    <property type="match status" value="1"/>
</dbReference>
<dbReference type="RefSeq" id="WP_094253338.1">
    <property type="nucleotide sequence ID" value="NZ_JBHLXL010000001.1"/>
</dbReference>
<reference evidence="2 3" key="1">
    <citation type="submission" date="2017-07" db="EMBL/GenBank/DDBJ databases">
        <title>Fictibacillus sp. nov. GDSW-R2A3 Genome sequencing and assembly.</title>
        <authorList>
            <person name="Mayilraj S."/>
        </authorList>
    </citation>
    <scope>NUCLEOTIDE SEQUENCE [LARGE SCALE GENOMIC DNA]</scope>
    <source>
        <strain evidence="2 3">GDSW-R2A3</strain>
    </source>
</reference>
<dbReference type="CDD" id="cd04301">
    <property type="entry name" value="NAT_SF"/>
    <property type="match status" value="1"/>
</dbReference>
<dbReference type="PANTHER" id="PTHR43415">
    <property type="entry name" value="SPERMIDINE N(1)-ACETYLTRANSFERASE"/>
    <property type="match status" value="1"/>
</dbReference>
<dbReference type="InterPro" id="IPR016181">
    <property type="entry name" value="Acyl_CoA_acyltransferase"/>
</dbReference>
<dbReference type="AlphaFoldDB" id="A0A235F6J4"/>
<evidence type="ECO:0000313" key="2">
    <source>
        <dbReference type="EMBL" id="OYD56849.1"/>
    </source>
</evidence>
<name>A0A235F6J4_9BACL</name>
<organism evidence="2 3">
    <name type="scientific">Fictibacillus aquaticus</name>
    <dbReference type="NCBI Taxonomy" id="2021314"/>
    <lineage>
        <taxon>Bacteria</taxon>
        <taxon>Bacillati</taxon>
        <taxon>Bacillota</taxon>
        <taxon>Bacilli</taxon>
        <taxon>Bacillales</taxon>
        <taxon>Fictibacillaceae</taxon>
        <taxon>Fictibacillus</taxon>
    </lineage>
</organism>
<evidence type="ECO:0000259" key="1">
    <source>
        <dbReference type="PROSITE" id="PS51186"/>
    </source>
</evidence>
<gene>
    <name evidence="2" type="ORF">CGZ90_14945</name>
</gene>
<dbReference type="PROSITE" id="PS51186">
    <property type="entry name" value="GNAT"/>
    <property type="match status" value="1"/>
</dbReference>
<dbReference type="EMBL" id="NOII01000010">
    <property type="protein sequence ID" value="OYD56849.1"/>
    <property type="molecule type" value="Genomic_DNA"/>
</dbReference>
<keyword evidence="3" id="KW-1185">Reference proteome</keyword>
<dbReference type="OrthoDB" id="9799092at2"/>